<evidence type="ECO:0000256" key="6">
    <source>
        <dbReference type="SAM" id="MobiDB-lite"/>
    </source>
</evidence>
<keyword evidence="3 7" id="KW-0240">DNA-directed RNA polymerase</keyword>
<keyword evidence="8" id="KW-1185">Reference proteome</keyword>
<dbReference type="Pfam" id="PF06870">
    <property type="entry name" value="RNA_pol_I_A49"/>
    <property type="match status" value="1"/>
</dbReference>
<dbReference type="AlphaFoldDB" id="A0AAN6JJF0"/>
<gene>
    <name evidence="7" type="primary">RPA49</name>
    <name evidence="7" type="ORF">OC842_004942</name>
</gene>
<evidence type="ECO:0000256" key="5">
    <source>
        <dbReference type="ARBA" id="ARBA00023242"/>
    </source>
</evidence>
<name>A0AAN6JJF0_9BASI</name>
<keyword evidence="4" id="KW-0804">Transcription</keyword>
<evidence type="ECO:0000256" key="3">
    <source>
        <dbReference type="ARBA" id="ARBA00022478"/>
    </source>
</evidence>
<sequence length="547" mass="58159">MGDSAGPSRKRSSSVSSSSGGGADGANAGTKRKARPEAADAVAAAAKKPKSALKKSASSTSTASASGSSSGSRSAAARSTGAQTTLKLAPSYHAGKYGAALTSCSGFDIPQSISFAADVVNTARGSTSKNGARSRPGEEAALYVSGQDDVMFYHNTNWRPQPLTAEGKRPPADKGYSGQYLIGVHDPQTNTITLHRAPLFTMTRLISSLQNLNAIKADTLGQSADWSARVAARRDLGDVFGTRKAKATVRAQDRLKVDASHMAAMLDEVAEGINESASILPSVQDISQVEAEGRPGPVPNLLATRPEDVYPPSILVPAAVLSSLPINRLLNSEDEESMRKILPSPGPGRSDWLCSRLWALVKRVKANSSHGEGGILRTTREESRTKLRLAFYLALLWAFRNNRSLLDDRATLMGRLRIDGANNGEAIADDLISRFAEMPRGGGKPHITTLSETRIFTHICALALHLDDFAVSSTDLAHALALPTAKMTDYFKSIGCVSSEVNVPIAAPSSNALENTASASLRKERRLVLKIPLKFPENKRRAPPKAR</sequence>
<protein>
    <submittedName>
        <fullName evidence="7">DNA-directed RNA polymerase I subunit rpa49</fullName>
    </submittedName>
</protein>
<feature type="region of interest" description="Disordered" evidence="6">
    <location>
        <begin position="1"/>
        <end position="78"/>
    </location>
</feature>
<dbReference type="PANTHER" id="PTHR14440">
    <property type="entry name" value="DNA-DIRECTED RNA POLYMERASE I SUBUNIT RPA49"/>
    <property type="match status" value="1"/>
</dbReference>
<organism evidence="7 8">
    <name type="scientific">Tilletia horrida</name>
    <dbReference type="NCBI Taxonomy" id="155126"/>
    <lineage>
        <taxon>Eukaryota</taxon>
        <taxon>Fungi</taxon>
        <taxon>Dikarya</taxon>
        <taxon>Basidiomycota</taxon>
        <taxon>Ustilaginomycotina</taxon>
        <taxon>Exobasidiomycetes</taxon>
        <taxon>Tilletiales</taxon>
        <taxon>Tilletiaceae</taxon>
        <taxon>Tilletia</taxon>
    </lineage>
</organism>
<dbReference type="InterPro" id="IPR009668">
    <property type="entry name" value="RNA_pol-assoc_fac_A49-like"/>
</dbReference>
<dbReference type="GO" id="GO:0006351">
    <property type="term" value="P:DNA-templated transcription"/>
    <property type="evidence" value="ECO:0007669"/>
    <property type="project" value="InterPro"/>
</dbReference>
<evidence type="ECO:0000313" key="7">
    <source>
        <dbReference type="EMBL" id="KAK0527224.1"/>
    </source>
</evidence>
<comment type="subcellular location">
    <subcellularLocation>
        <location evidence="1">Nucleus</location>
        <location evidence="1">Nucleolus</location>
    </subcellularLocation>
</comment>
<evidence type="ECO:0000256" key="2">
    <source>
        <dbReference type="ARBA" id="ARBA00009430"/>
    </source>
</evidence>
<comment type="caution">
    <text evidence="7">The sequence shown here is derived from an EMBL/GenBank/DDBJ whole genome shotgun (WGS) entry which is preliminary data.</text>
</comment>
<comment type="similarity">
    <text evidence="2">Belongs to the eukaryotic RPA49/POLR1E RNA polymerase subunit family.</text>
</comment>
<dbReference type="GO" id="GO:0005730">
    <property type="term" value="C:nucleolus"/>
    <property type="evidence" value="ECO:0007669"/>
    <property type="project" value="UniProtKB-SubCell"/>
</dbReference>
<proteinExistence type="inferred from homology"/>
<dbReference type="EMBL" id="JAPDMQ010000319">
    <property type="protein sequence ID" value="KAK0527224.1"/>
    <property type="molecule type" value="Genomic_DNA"/>
</dbReference>
<evidence type="ECO:0000256" key="1">
    <source>
        <dbReference type="ARBA" id="ARBA00004604"/>
    </source>
</evidence>
<dbReference type="GO" id="GO:0003677">
    <property type="term" value="F:DNA binding"/>
    <property type="evidence" value="ECO:0007669"/>
    <property type="project" value="InterPro"/>
</dbReference>
<keyword evidence="5" id="KW-0539">Nucleus</keyword>
<accession>A0AAN6JJF0</accession>
<feature type="compositionally biased region" description="Low complexity" evidence="6">
    <location>
        <begin position="54"/>
        <end position="78"/>
    </location>
</feature>
<feature type="compositionally biased region" description="Low complexity" evidence="6">
    <location>
        <begin position="1"/>
        <end position="18"/>
    </location>
</feature>
<evidence type="ECO:0000256" key="4">
    <source>
        <dbReference type="ARBA" id="ARBA00023163"/>
    </source>
</evidence>
<evidence type="ECO:0000313" key="8">
    <source>
        <dbReference type="Proteomes" id="UP001176521"/>
    </source>
</evidence>
<dbReference type="Proteomes" id="UP001176521">
    <property type="component" value="Unassembled WGS sequence"/>
</dbReference>
<reference evidence="7" key="1">
    <citation type="journal article" date="2023" name="PhytoFront">
        <title>Draft Genome Resources of Seven Strains of Tilletia horrida, Causal Agent of Kernel Smut of Rice.</title>
        <authorList>
            <person name="Khanal S."/>
            <person name="Antony Babu S."/>
            <person name="Zhou X.G."/>
        </authorList>
    </citation>
    <scope>NUCLEOTIDE SEQUENCE</scope>
    <source>
        <strain evidence="7">TX3</strain>
    </source>
</reference>
<dbReference type="GO" id="GO:0000428">
    <property type="term" value="C:DNA-directed RNA polymerase complex"/>
    <property type="evidence" value="ECO:0007669"/>
    <property type="project" value="UniProtKB-KW"/>
</dbReference>